<sequence length="960" mass="106975">MKKIIFSILFVMQIAFVFAQSGTGFTGKVVDSKTQKPLQNAVASVQNLGLTEVTNSEGKFTFKSVSVGSQMVLISTTGYKDQLLSVEVVAGKIVDLGVVVLEEDITQDQQLSLVTITDNDLGDDNSGSETTASLLQASRDVFNQAAAFNWGQARFKLRGLDNAYSNVMINGVLMNKIYDDRPQYSNWGGLNDALRNQEYTNGSAPSDYTFGGILGTNEINTRASLNRPGNRVSMVGTNTNYSGRLMGTIASGMRKDGWAYVVSASRRFANEGYFEGTTYSANSFYASVEKKINDKHSLNFTSIYGQNKRGKNSPNTQEVTDLKGINYNSYWGYQNGRARNSREKNVEEPIFMLTDYWKITPKTNITTSVAYQFGKIGNTRLTYQGVTNPDPTYYKQLPSSIISLYDTNTGAWTPGGIQTPLDQPIPAYAFDQAEALKNKFINNGQLDWEYMIKANTHQQGGNTNSVYTLYEDRTDDKLFTANTVISSQLAQNIVFNGGATFRNLRSHNFQNMLDLLGGDYFRDVTLYGNGPSQQQSDLNNPERHVGVGDTFGYNYNLFSNNYTAFTQFKFFYKKVDFYLGQTYSRSEYQREGLYKNGYYPTNSFGKSEKLSYDNFGFKGGMTYKISGRQFLTFNGVYMTKAPALRNVFNNARVNNNVTDGLASETISNADVSYVINSPKFKTRLTAYYTHIKNQTETSFYFGDGVTFEDPTTDSNVTSAFVAETVTNISKRNIGLEFGFEYPITSTVKITGAAAYGEYIYDNNPNVSVNIDALATATNTKPVINYGQALIKNYKQSGMPQQAASIGIEYRDPKFWWVGANANYLGSSYIDIAPITRTSHFYDDPNLSPGVPVAGATEARAAELLKQEKFNDYSLINLSGGKSWKIKDKTIAINVMVNNVFDTRYKTGGFEQARNSNYTQMDQDYTPHVGPSGATTINPTFGPKYFYGYGRTYFVNLSINF</sequence>
<feature type="signal peptide" evidence="4">
    <location>
        <begin position="1"/>
        <end position="19"/>
    </location>
</feature>
<dbReference type="Gene3D" id="2.40.170.20">
    <property type="entry name" value="TonB-dependent receptor, beta-barrel domain"/>
    <property type="match status" value="1"/>
</dbReference>
<evidence type="ECO:0000256" key="3">
    <source>
        <dbReference type="ARBA" id="ARBA00023237"/>
    </source>
</evidence>
<accession>A0A328YF64</accession>
<evidence type="ECO:0000313" key="6">
    <source>
        <dbReference type="Proteomes" id="UP000248840"/>
    </source>
</evidence>
<keyword evidence="2" id="KW-0472">Membrane</keyword>
<keyword evidence="4" id="KW-0732">Signal</keyword>
<evidence type="ECO:0000256" key="2">
    <source>
        <dbReference type="ARBA" id="ARBA00023136"/>
    </source>
</evidence>
<evidence type="ECO:0000256" key="1">
    <source>
        <dbReference type="ARBA" id="ARBA00004442"/>
    </source>
</evidence>
<dbReference type="GO" id="GO:0030246">
    <property type="term" value="F:carbohydrate binding"/>
    <property type="evidence" value="ECO:0007669"/>
    <property type="project" value="InterPro"/>
</dbReference>
<feature type="chain" id="PRO_5016331876" evidence="4">
    <location>
        <begin position="20"/>
        <end position="960"/>
    </location>
</feature>
<proteinExistence type="predicted"/>
<keyword evidence="5" id="KW-0675">Receptor</keyword>
<dbReference type="InterPro" id="IPR013784">
    <property type="entry name" value="Carb-bd-like_fold"/>
</dbReference>
<dbReference type="SUPFAM" id="SSF56935">
    <property type="entry name" value="Porins"/>
    <property type="match status" value="1"/>
</dbReference>
<reference evidence="5 6" key="1">
    <citation type="submission" date="2018-06" db="EMBL/GenBank/DDBJ databases">
        <title>Genomic Encyclopedia of Archaeal and Bacterial Type Strains, Phase II (KMG-II): from individual species to whole genera.</title>
        <authorList>
            <person name="Goeker M."/>
        </authorList>
    </citation>
    <scope>NUCLEOTIDE SEQUENCE [LARGE SCALE GENOMIC DNA]</scope>
    <source>
        <strain evidence="5 6">DSM 25663</strain>
    </source>
</reference>
<dbReference type="EMBL" id="QLSZ01000008">
    <property type="protein sequence ID" value="RAR71305.1"/>
    <property type="molecule type" value="Genomic_DNA"/>
</dbReference>
<keyword evidence="3" id="KW-0998">Cell outer membrane</keyword>
<evidence type="ECO:0000313" key="5">
    <source>
        <dbReference type="EMBL" id="RAR71305.1"/>
    </source>
</evidence>
<protein>
    <submittedName>
        <fullName evidence="5">TonB-dependent receptor-like protein</fullName>
    </submittedName>
</protein>
<name>A0A328YF64_9FLAO</name>
<dbReference type="Gene3D" id="2.60.40.1120">
    <property type="entry name" value="Carboxypeptidase-like, regulatory domain"/>
    <property type="match status" value="1"/>
</dbReference>
<organism evidence="5 6">
    <name type="scientific">Flavobacterium aciduliphilum</name>
    <dbReference type="NCBI Taxonomy" id="1101402"/>
    <lineage>
        <taxon>Bacteria</taxon>
        <taxon>Pseudomonadati</taxon>
        <taxon>Bacteroidota</taxon>
        <taxon>Flavobacteriia</taxon>
        <taxon>Flavobacteriales</taxon>
        <taxon>Flavobacteriaceae</taxon>
        <taxon>Flavobacterium</taxon>
    </lineage>
</organism>
<dbReference type="RefSeq" id="WP_112113514.1">
    <property type="nucleotide sequence ID" value="NZ_QLSZ01000008.1"/>
</dbReference>
<dbReference type="InterPro" id="IPR036942">
    <property type="entry name" value="Beta-barrel_TonB_sf"/>
</dbReference>
<dbReference type="AlphaFoldDB" id="A0A328YF64"/>
<dbReference type="GO" id="GO:0009279">
    <property type="term" value="C:cell outer membrane"/>
    <property type="evidence" value="ECO:0007669"/>
    <property type="project" value="UniProtKB-SubCell"/>
</dbReference>
<comment type="caution">
    <text evidence="5">The sequence shown here is derived from an EMBL/GenBank/DDBJ whole genome shotgun (WGS) entry which is preliminary data.</text>
</comment>
<comment type="subcellular location">
    <subcellularLocation>
        <location evidence="1">Cell outer membrane</location>
    </subcellularLocation>
</comment>
<dbReference type="OrthoDB" id="1453181at2"/>
<dbReference type="SUPFAM" id="SSF49452">
    <property type="entry name" value="Starch-binding domain-like"/>
    <property type="match status" value="1"/>
</dbReference>
<dbReference type="Proteomes" id="UP000248840">
    <property type="component" value="Unassembled WGS sequence"/>
</dbReference>
<dbReference type="Pfam" id="PF13715">
    <property type="entry name" value="CarbopepD_reg_2"/>
    <property type="match status" value="1"/>
</dbReference>
<keyword evidence="6" id="KW-1185">Reference proteome</keyword>
<gene>
    <name evidence="5" type="ORF">CLV55_10842</name>
</gene>
<evidence type="ECO:0000256" key="4">
    <source>
        <dbReference type="SAM" id="SignalP"/>
    </source>
</evidence>